<sequence>MARVGFTLEKEDWSLHRKGQQDQERHREKVKEAIKQNLSDLISEESIILSNGRQIVKVPIRSLEEYRIRYNHSKSRQAGSGDGDTQVGDVIAQGRPDAGQPGQGQGAGDAPGIDYDEAEVSLEDIESLLFEELELPNLAPKTPEQVTAEDADFRDVRKKGLAGNIDKRRTLLAAIRRQQREAGTGGGTEGRLRILPDDLRYKTWEEIERPESSAVVIAMMDTSGSMGLFEKYCARTFFFWMTRFLRTKYETVQIRYIAHHTEAHEVSEEHFFTKGESGGTICSSAYEYALRLVEKEYPPSRYNLYPIHFSDGDNLTSDNERCVRLVQQLCDISQMFGYAEVNQYNRASTLMSAYSKITHPHFRTFVIREKADVHAALRAFFSQRQGGVRPA</sequence>
<comment type="caution">
    <text evidence="2">The sequence shown here is derived from an EMBL/GenBank/DDBJ whole genome shotgun (WGS) entry which is preliminary data.</text>
</comment>
<dbReference type="InterPro" id="IPR014230">
    <property type="entry name" value="Spore_YhbH"/>
</dbReference>
<protein>
    <submittedName>
        <fullName evidence="2">Stress response UPF0229 protein YhbH</fullName>
    </submittedName>
</protein>
<organism evidence="2 3">
    <name type="scientific">Alicyclobacillus cellulosilyticus</name>
    <dbReference type="NCBI Taxonomy" id="1003997"/>
    <lineage>
        <taxon>Bacteria</taxon>
        <taxon>Bacillati</taxon>
        <taxon>Bacillota</taxon>
        <taxon>Bacilli</taxon>
        <taxon>Bacillales</taxon>
        <taxon>Alicyclobacillaceae</taxon>
        <taxon>Alicyclobacillus</taxon>
    </lineage>
</organism>
<proteinExistence type="predicted"/>
<dbReference type="RefSeq" id="WP_188883416.1">
    <property type="nucleotide sequence ID" value="NZ_BMOY01000060.1"/>
</dbReference>
<evidence type="ECO:0000313" key="3">
    <source>
        <dbReference type="Proteomes" id="UP000637695"/>
    </source>
</evidence>
<dbReference type="Pfam" id="PF04285">
    <property type="entry name" value="DUF444"/>
    <property type="match status" value="2"/>
</dbReference>
<keyword evidence="3" id="KW-1185">Reference proteome</keyword>
<dbReference type="InterPro" id="IPR036465">
    <property type="entry name" value="vWFA_dom_sf"/>
</dbReference>
<dbReference type="EMBL" id="BMOY01000060">
    <property type="protein sequence ID" value="GGJ13823.1"/>
    <property type="molecule type" value="Genomic_DNA"/>
</dbReference>
<dbReference type="SUPFAM" id="SSF53300">
    <property type="entry name" value="vWA-like"/>
    <property type="match status" value="1"/>
</dbReference>
<accession>A0A917KHD5</accession>
<feature type="region of interest" description="Disordered" evidence="1">
    <location>
        <begin position="1"/>
        <end position="29"/>
    </location>
</feature>
<dbReference type="PANTHER" id="PTHR30510:SF2">
    <property type="entry name" value="UPF0229 PROTEIN YEAH"/>
    <property type="match status" value="1"/>
</dbReference>
<dbReference type="AlphaFoldDB" id="A0A917KHD5"/>
<evidence type="ECO:0000313" key="2">
    <source>
        <dbReference type="EMBL" id="GGJ13823.1"/>
    </source>
</evidence>
<feature type="region of interest" description="Disordered" evidence="1">
    <location>
        <begin position="74"/>
        <end position="113"/>
    </location>
</feature>
<name>A0A917KHD5_9BACL</name>
<dbReference type="NCBIfam" id="TIGR02877">
    <property type="entry name" value="spore_yhbH"/>
    <property type="match status" value="1"/>
</dbReference>
<dbReference type="PANTHER" id="PTHR30510">
    <property type="entry name" value="UPF0229 PROTEIN YEAH"/>
    <property type="match status" value="1"/>
</dbReference>
<dbReference type="InterPro" id="IPR006698">
    <property type="entry name" value="UPF0229"/>
</dbReference>
<gene>
    <name evidence="2" type="primary">yhbH</name>
    <name evidence="2" type="ORF">GCM10010885_23980</name>
</gene>
<feature type="compositionally biased region" description="Basic and acidic residues" evidence="1">
    <location>
        <begin position="8"/>
        <end position="29"/>
    </location>
</feature>
<reference evidence="2" key="1">
    <citation type="journal article" date="2014" name="Int. J. Syst. Evol. Microbiol.">
        <title>Complete genome sequence of Corynebacterium casei LMG S-19264T (=DSM 44701T), isolated from a smear-ripened cheese.</title>
        <authorList>
            <consortium name="US DOE Joint Genome Institute (JGI-PGF)"/>
            <person name="Walter F."/>
            <person name="Albersmeier A."/>
            <person name="Kalinowski J."/>
            <person name="Ruckert C."/>
        </authorList>
    </citation>
    <scope>NUCLEOTIDE SEQUENCE</scope>
    <source>
        <strain evidence="2">JCM 18487</strain>
    </source>
</reference>
<reference evidence="2" key="2">
    <citation type="submission" date="2020-09" db="EMBL/GenBank/DDBJ databases">
        <authorList>
            <person name="Sun Q."/>
            <person name="Ohkuma M."/>
        </authorList>
    </citation>
    <scope>NUCLEOTIDE SEQUENCE</scope>
    <source>
        <strain evidence="2">JCM 18487</strain>
    </source>
</reference>
<dbReference type="Proteomes" id="UP000637695">
    <property type="component" value="Unassembled WGS sequence"/>
</dbReference>
<evidence type="ECO:0000256" key="1">
    <source>
        <dbReference type="SAM" id="MobiDB-lite"/>
    </source>
</evidence>